<dbReference type="AlphaFoldDB" id="A0A411HEW3"/>
<comment type="pathway">
    <text evidence="1">Lipid metabolism.</text>
</comment>
<dbReference type="OrthoDB" id="9796839at2"/>
<organism evidence="5 6">
    <name type="scientific">Pseudolysobacter antarcticus</name>
    <dbReference type="NCBI Taxonomy" id="2511995"/>
    <lineage>
        <taxon>Bacteria</taxon>
        <taxon>Pseudomonadati</taxon>
        <taxon>Pseudomonadota</taxon>
        <taxon>Gammaproteobacteria</taxon>
        <taxon>Lysobacterales</taxon>
        <taxon>Rhodanobacteraceae</taxon>
        <taxon>Pseudolysobacter</taxon>
    </lineage>
</organism>
<feature type="domain" description="Phospholipid/glycerol acyltransferase" evidence="4">
    <location>
        <begin position="51"/>
        <end position="163"/>
    </location>
</feature>
<keyword evidence="6" id="KW-1185">Reference proteome</keyword>
<dbReference type="EMBL" id="CP035704">
    <property type="protein sequence ID" value="QBB68999.1"/>
    <property type="molecule type" value="Genomic_DNA"/>
</dbReference>
<keyword evidence="3 5" id="KW-0012">Acyltransferase</keyword>
<dbReference type="GO" id="GO:0006654">
    <property type="term" value="P:phosphatidic acid biosynthetic process"/>
    <property type="evidence" value="ECO:0007669"/>
    <property type="project" value="TreeGrafter"/>
</dbReference>
<proteinExistence type="predicted"/>
<reference evidence="5 6" key="1">
    <citation type="submission" date="2019-01" db="EMBL/GenBank/DDBJ databases">
        <title>Pseudolysobacter antarctica gen. nov., sp. nov., isolated from Fildes Peninsula, Antarctica.</title>
        <authorList>
            <person name="Wei Z."/>
            <person name="Peng F."/>
        </authorList>
    </citation>
    <scope>NUCLEOTIDE SEQUENCE [LARGE SCALE GENOMIC DNA]</scope>
    <source>
        <strain evidence="5 6">AQ6-296</strain>
    </source>
</reference>
<evidence type="ECO:0000256" key="3">
    <source>
        <dbReference type="ARBA" id="ARBA00023315"/>
    </source>
</evidence>
<dbReference type="GO" id="GO:0003841">
    <property type="term" value="F:1-acylglycerol-3-phosphate O-acyltransferase activity"/>
    <property type="evidence" value="ECO:0007669"/>
    <property type="project" value="TreeGrafter"/>
</dbReference>
<gene>
    <name evidence="5" type="ORF">ELE36_00610</name>
</gene>
<dbReference type="SUPFAM" id="SSF69593">
    <property type="entry name" value="Glycerol-3-phosphate (1)-acyltransferase"/>
    <property type="match status" value="1"/>
</dbReference>
<sequence>MGSRVSKHLPDALPPRAPQFAQNATRRFFRWLLGVCGWKLVGEIPNVPKVIAIVAPHSSWWDGWWALMFMVAMGFKVSFIAKNELFVGPLGWLLRKLGGLATDRSVANGTIGQLSAEFASRDQFWVALAPEGTRKKVQKWKSGFWHLARATDVPIVMVSLHYPDKTLGFGPLLETSDDLDADMARIRAYYVPFQGKHRGTV</sequence>
<dbReference type="PANTHER" id="PTHR10434:SF9">
    <property type="entry name" value="PHOSPHOLIPID_GLYCEROL ACYLTRANSFERASE DOMAIN-CONTAINING PROTEIN"/>
    <property type="match status" value="1"/>
</dbReference>
<evidence type="ECO:0000313" key="6">
    <source>
        <dbReference type="Proteomes" id="UP000291562"/>
    </source>
</evidence>
<dbReference type="Pfam" id="PF01553">
    <property type="entry name" value="Acyltransferase"/>
    <property type="match status" value="1"/>
</dbReference>
<keyword evidence="2 5" id="KW-0808">Transferase</keyword>
<dbReference type="Proteomes" id="UP000291562">
    <property type="component" value="Chromosome"/>
</dbReference>
<dbReference type="KEGG" id="xbc:ELE36_00610"/>
<evidence type="ECO:0000256" key="2">
    <source>
        <dbReference type="ARBA" id="ARBA00022679"/>
    </source>
</evidence>
<dbReference type="SMART" id="SM00563">
    <property type="entry name" value="PlsC"/>
    <property type="match status" value="1"/>
</dbReference>
<dbReference type="CDD" id="cd07988">
    <property type="entry name" value="LPLAT_ABO13168-like"/>
    <property type="match status" value="1"/>
</dbReference>
<dbReference type="InterPro" id="IPR002123">
    <property type="entry name" value="Plipid/glycerol_acylTrfase"/>
</dbReference>
<evidence type="ECO:0000259" key="4">
    <source>
        <dbReference type="SMART" id="SM00563"/>
    </source>
</evidence>
<accession>A0A411HEW3</accession>
<dbReference type="PANTHER" id="PTHR10434">
    <property type="entry name" value="1-ACYL-SN-GLYCEROL-3-PHOSPHATE ACYLTRANSFERASE"/>
    <property type="match status" value="1"/>
</dbReference>
<evidence type="ECO:0000256" key="1">
    <source>
        <dbReference type="ARBA" id="ARBA00005189"/>
    </source>
</evidence>
<name>A0A411HEW3_9GAMM</name>
<evidence type="ECO:0000313" key="5">
    <source>
        <dbReference type="EMBL" id="QBB68999.1"/>
    </source>
</evidence>
<protein>
    <submittedName>
        <fullName evidence="5">Acyltransferase</fullName>
    </submittedName>
</protein>